<comment type="caution">
    <text evidence="1">The sequence shown here is derived from an EMBL/GenBank/DDBJ whole genome shotgun (WGS) entry which is preliminary data.</text>
</comment>
<dbReference type="AlphaFoldDB" id="A0AAV1SD87"/>
<reference evidence="1 2" key="1">
    <citation type="submission" date="2024-01" db="EMBL/GenBank/DDBJ databases">
        <authorList>
            <person name="Waweru B."/>
        </authorList>
    </citation>
    <scope>NUCLEOTIDE SEQUENCE [LARGE SCALE GENOMIC DNA]</scope>
</reference>
<organism evidence="1 2">
    <name type="scientific">Dovyalis caffra</name>
    <dbReference type="NCBI Taxonomy" id="77055"/>
    <lineage>
        <taxon>Eukaryota</taxon>
        <taxon>Viridiplantae</taxon>
        <taxon>Streptophyta</taxon>
        <taxon>Embryophyta</taxon>
        <taxon>Tracheophyta</taxon>
        <taxon>Spermatophyta</taxon>
        <taxon>Magnoliopsida</taxon>
        <taxon>eudicotyledons</taxon>
        <taxon>Gunneridae</taxon>
        <taxon>Pentapetalae</taxon>
        <taxon>rosids</taxon>
        <taxon>fabids</taxon>
        <taxon>Malpighiales</taxon>
        <taxon>Salicaceae</taxon>
        <taxon>Flacourtieae</taxon>
        <taxon>Dovyalis</taxon>
    </lineage>
</organism>
<evidence type="ECO:0000313" key="1">
    <source>
        <dbReference type="EMBL" id="CAK7348402.1"/>
    </source>
</evidence>
<protein>
    <submittedName>
        <fullName evidence="1">Uncharacterized protein</fullName>
    </submittedName>
</protein>
<dbReference type="EMBL" id="CAWUPB010001173">
    <property type="protein sequence ID" value="CAK7348402.1"/>
    <property type="molecule type" value="Genomic_DNA"/>
</dbReference>
<sequence>MDEMSFSLELHQGSESKKTRQSHCLQHLADLDNEDVLVGPDIKVCHVETGHSLVVTWHFGVCCMDDIVGTVLYKWRDCGPFCGGVQGKEKLEGEPLRQTHLATIHIHVHSLINGSEIKRKASPVKQSMIPVPYERRVNKFIERNKEIGTSLWSLGNERANG</sequence>
<evidence type="ECO:0000313" key="2">
    <source>
        <dbReference type="Proteomes" id="UP001314170"/>
    </source>
</evidence>
<accession>A0AAV1SD87</accession>
<dbReference type="Proteomes" id="UP001314170">
    <property type="component" value="Unassembled WGS sequence"/>
</dbReference>
<gene>
    <name evidence="1" type="ORF">DCAF_LOCUS21099</name>
</gene>
<keyword evidence="2" id="KW-1185">Reference proteome</keyword>
<name>A0AAV1SD87_9ROSI</name>
<proteinExistence type="predicted"/>